<dbReference type="InterPro" id="IPR043968">
    <property type="entry name" value="SGNH"/>
</dbReference>
<feature type="transmembrane region" description="Helical" evidence="1">
    <location>
        <begin position="75"/>
        <end position="94"/>
    </location>
</feature>
<evidence type="ECO:0000259" key="3">
    <source>
        <dbReference type="Pfam" id="PF19040"/>
    </source>
</evidence>
<keyword evidence="1" id="KW-0812">Transmembrane</keyword>
<feature type="transmembrane region" description="Helical" evidence="1">
    <location>
        <begin position="12"/>
        <end position="27"/>
    </location>
</feature>
<comment type="caution">
    <text evidence="4">The sequence shown here is derived from an EMBL/GenBank/DDBJ whole genome shotgun (WGS) entry which is preliminary data.</text>
</comment>
<evidence type="ECO:0000313" key="5">
    <source>
        <dbReference type="Proteomes" id="UP000554837"/>
    </source>
</evidence>
<sequence>MVLNFRPEVQGLRALAVLLVVLYHAGFPGLRAGFVGVDVFFVISGYLITALLQAEYAQTGRIVLSAFFARRIKRLLPAALAVLVVVGSVGVWLYPPGEQAEYLSTLRAAGLYVSNAWLAARSLNYFAPASAENPLLHTWSLAVEEQFYLVWPLLTLWALGWRKPAAPWRRPLMLLILGAVSLAACWYFTVKVQPWAFFLTPMRAWEFAIGAWLVGKRAEGWQATVGAVAGLGLVLGSAALMPSAAVYPGLWAVGPALGAALLLWSLAGEQSANWLRRPLSAQPLVILGDLSYSLYLWHWPVLVALAVLWPNPDGVQRGLALLLALACAAVSLYGIENPIRRRAMASRWVLALGAVATLLMLALSNWAMHRAAQHGDDGLAHIEAAASDRPRLYALNCHQFFFDERPAPCYFGAAASAPVVALVGDSHAAQWFPALEGLALREGWKLVTMTKASCPIWDLPLHSPPLRRRYWECERWRDGVLVELQRLQPQLILMASANHYGLAEAEQVQGLVRYAQRAQQAAGEAKLAVLRDTPRPGFNPVRCLARAHWRGHQAESSCPISDSDEKVWRERLAEQERRALSTIGLRYVDLSASLCPQRRCELQRNGAWMYSDDQHLSASFASSLDRALELSLRGQALLPLQTGGK</sequence>
<dbReference type="Pfam" id="PF19040">
    <property type="entry name" value="SGNH"/>
    <property type="match status" value="1"/>
</dbReference>
<dbReference type="PANTHER" id="PTHR23028:SF53">
    <property type="entry name" value="ACYL_TRANSF_3 DOMAIN-CONTAINING PROTEIN"/>
    <property type="match status" value="1"/>
</dbReference>
<evidence type="ECO:0000259" key="2">
    <source>
        <dbReference type="Pfam" id="PF01757"/>
    </source>
</evidence>
<gene>
    <name evidence="4" type="ORF">HNQ51_001287</name>
</gene>
<dbReference type="EMBL" id="JACHHO010000001">
    <property type="protein sequence ID" value="MBB5203994.1"/>
    <property type="molecule type" value="Genomic_DNA"/>
</dbReference>
<feature type="transmembrane region" description="Helical" evidence="1">
    <location>
        <begin position="172"/>
        <end position="189"/>
    </location>
</feature>
<evidence type="ECO:0000256" key="1">
    <source>
        <dbReference type="SAM" id="Phobius"/>
    </source>
</evidence>
<feature type="domain" description="SGNH" evidence="3">
    <location>
        <begin position="397"/>
        <end position="628"/>
    </location>
</feature>
<dbReference type="GO" id="GO:0016020">
    <property type="term" value="C:membrane"/>
    <property type="evidence" value="ECO:0007669"/>
    <property type="project" value="TreeGrafter"/>
</dbReference>
<dbReference type="InterPro" id="IPR002656">
    <property type="entry name" value="Acyl_transf_3_dom"/>
</dbReference>
<feature type="transmembrane region" description="Helical" evidence="1">
    <location>
        <begin position="318"/>
        <end position="336"/>
    </location>
</feature>
<accession>A0A840S5A0</accession>
<name>A0A840S5A0_9BURK</name>
<dbReference type="RefSeq" id="WP_175423638.1">
    <property type="nucleotide sequence ID" value="NZ_CP040709.1"/>
</dbReference>
<dbReference type="Pfam" id="PF01757">
    <property type="entry name" value="Acyl_transf_3"/>
    <property type="match status" value="1"/>
</dbReference>
<feature type="transmembrane region" description="Helical" evidence="1">
    <location>
        <begin position="279"/>
        <end position="298"/>
    </location>
</feature>
<feature type="transmembrane region" description="Helical" evidence="1">
    <location>
        <begin position="348"/>
        <end position="368"/>
    </location>
</feature>
<dbReference type="InterPro" id="IPR050879">
    <property type="entry name" value="Acyltransferase_3"/>
</dbReference>
<feature type="transmembrane region" description="Helical" evidence="1">
    <location>
        <begin position="33"/>
        <end position="54"/>
    </location>
</feature>
<dbReference type="PANTHER" id="PTHR23028">
    <property type="entry name" value="ACETYLTRANSFERASE"/>
    <property type="match status" value="1"/>
</dbReference>
<keyword evidence="5" id="KW-1185">Reference proteome</keyword>
<dbReference type="GO" id="GO:0009103">
    <property type="term" value="P:lipopolysaccharide biosynthetic process"/>
    <property type="evidence" value="ECO:0007669"/>
    <property type="project" value="TreeGrafter"/>
</dbReference>
<organism evidence="4 5">
    <name type="scientific">Inhella inkyongensis</name>
    <dbReference type="NCBI Taxonomy" id="392593"/>
    <lineage>
        <taxon>Bacteria</taxon>
        <taxon>Pseudomonadati</taxon>
        <taxon>Pseudomonadota</taxon>
        <taxon>Betaproteobacteria</taxon>
        <taxon>Burkholderiales</taxon>
        <taxon>Sphaerotilaceae</taxon>
        <taxon>Inhella</taxon>
    </lineage>
</organism>
<keyword evidence="1" id="KW-0472">Membrane</keyword>
<feature type="transmembrane region" description="Helical" evidence="1">
    <location>
        <begin position="139"/>
        <end position="160"/>
    </location>
</feature>
<evidence type="ECO:0000313" key="4">
    <source>
        <dbReference type="EMBL" id="MBB5203994.1"/>
    </source>
</evidence>
<keyword evidence="1" id="KW-1133">Transmembrane helix</keyword>
<dbReference type="GO" id="GO:0016747">
    <property type="term" value="F:acyltransferase activity, transferring groups other than amino-acyl groups"/>
    <property type="evidence" value="ECO:0007669"/>
    <property type="project" value="InterPro"/>
</dbReference>
<proteinExistence type="predicted"/>
<feature type="transmembrane region" description="Helical" evidence="1">
    <location>
        <begin position="246"/>
        <end position="267"/>
    </location>
</feature>
<dbReference type="Proteomes" id="UP000554837">
    <property type="component" value="Unassembled WGS sequence"/>
</dbReference>
<protein>
    <submittedName>
        <fullName evidence="4">Peptidoglycan/LPS O-acetylase OafA/YrhL</fullName>
    </submittedName>
</protein>
<feature type="domain" description="Acyltransferase 3" evidence="2">
    <location>
        <begin position="8"/>
        <end position="328"/>
    </location>
</feature>
<dbReference type="AlphaFoldDB" id="A0A840S5A0"/>
<reference evidence="4 5" key="1">
    <citation type="submission" date="2020-08" db="EMBL/GenBank/DDBJ databases">
        <title>Genomic Encyclopedia of Type Strains, Phase IV (KMG-IV): sequencing the most valuable type-strain genomes for metagenomic binning, comparative biology and taxonomic classification.</title>
        <authorList>
            <person name="Goeker M."/>
        </authorList>
    </citation>
    <scope>NUCLEOTIDE SEQUENCE [LARGE SCALE GENOMIC DNA]</scope>
    <source>
        <strain evidence="4 5">DSM 23958</strain>
    </source>
</reference>